<name>A0ACA9RQI7_9GLOM</name>
<protein>
    <submittedName>
        <fullName evidence="1">27802_t:CDS:1</fullName>
    </submittedName>
</protein>
<evidence type="ECO:0000313" key="2">
    <source>
        <dbReference type="Proteomes" id="UP000789920"/>
    </source>
</evidence>
<accession>A0ACA9RQI7</accession>
<organism evidence="1 2">
    <name type="scientific">Racocetra persica</name>
    <dbReference type="NCBI Taxonomy" id="160502"/>
    <lineage>
        <taxon>Eukaryota</taxon>
        <taxon>Fungi</taxon>
        <taxon>Fungi incertae sedis</taxon>
        <taxon>Mucoromycota</taxon>
        <taxon>Glomeromycotina</taxon>
        <taxon>Glomeromycetes</taxon>
        <taxon>Diversisporales</taxon>
        <taxon>Gigasporaceae</taxon>
        <taxon>Racocetra</taxon>
    </lineage>
</organism>
<keyword evidence="2" id="KW-1185">Reference proteome</keyword>
<dbReference type="EMBL" id="CAJVQC010064954">
    <property type="protein sequence ID" value="CAG8805034.1"/>
    <property type="molecule type" value="Genomic_DNA"/>
</dbReference>
<feature type="non-terminal residue" evidence="1">
    <location>
        <position position="59"/>
    </location>
</feature>
<dbReference type="Proteomes" id="UP000789920">
    <property type="component" value="Unassembled WGS sequence"/>
</dbReference>
<comment type="caution">
    <text evidence="1">The sequence shown here is derived from an EMBL/GenBank/DDBJ whole genome shotgun (WGS) entry which is preliminary data.</text>
</comment>
<sequence length="59" mass="7025">VETLEDRWLLDHNFGRTVEWIKEQDENQYSRIPEQSISRTSTRPSSLTSPTFLDKAKRM</sequence>
<gene>
    <name evidence="1" type="ORF">RPERSI_LOCUS21845</name>
</gene>
<evidence type="ECO:0000313" key="1">
    <source>
        <dbReference type="EMBL" id="CAG8805034.1"/>
    </source>
</evidence>
<feature type="non-terminal residue" evidence="1">
    <location>
        <position position="1"/>
    </location>
</feature>
<reference evidence="1" key="1">
    <citation type="submission" date="2021-06" db="EMBL/GenBank/DDBJ databases">
        <authorList>
            <person name="Kallberg Y."/>
            <person name="Tangrot J."/>
            <person name="Rosling A."/>
        </authorList>
    </citation>
    <scope>NUCLEOTIDE SEQUENCE</scope>
    <source>
        <strain evidence="1">MA461A</strain>
    </source>
</reference>
<proteinExistence type="predicted"/>